<sequence>MSVDLPRDVVLPVEVIDVRLDPEPHPLEISHKAEIAANWEREIASNPRLFNGTVVLVSEMSYEDGRLTGHCHAARYATFLYWRRHRDVPGTGHFYAHAMLVSSDNALVAIRMAPHTVNAGRIYFAAGSFEPNDFRNGVVDIDYNMRREVKEETGLDLAVAERGVLAYVLSTERGTVIFRRYWMPLSANEIVSRVNAFVAAETDPEISGPVVIHSAADQPDDLLPHMPPLIEWHFSQQRH</sequence>
<dbReference type="SUPFAM" id="SSF55811">
    <property type="entry name" value="Nudix"/>
    <property type="match status" value="1"/>
</dbReference>
<reference evidence="1 2" key="1">
    <citation type="submission" date="2019-04" db="EMBL/GenBank/DDBJ databases">
        <title>Mesorhizobium composti sp. nov., isolated from compost.</title>
        <authorList>
            <person name="Lin S.-Y."/>
            <person name="Hameed A."/>
            <person name="Hsieh Y.-T."/>
            <person name="Young C.-C."/>
        </authorList>
    </citation>
    <scope>NUCLEOTIDE SEQUENCE [LARGE SCALE GENOMIC DNA]</scope>
    <source>
        <strain evidence="1 2">CC-YTH430</strain>
    </source>
</reference>
<accession>A0ABY2QBM0</accession>
<name>A0ABY2QBM0_9HYPH</name>
<dbReference type="RefSeq" id="WP_136353064.1">
    <property type="nucleotide sequence ID" value="NZ_SSNY01000001.1"/>
</dbReference>
<evidence type="ECO:0000313" key="1">
    <source>
        <dbReference type="EMBL" id="THF59665.1"/>
    </source>
</evidence>
<organism evidence="1 2">
    <name type="scientific">Ollibium composti</name>
    <dbReference type="NCBI Taxonomy" id="2675109"/>
    <lineage>
        <taxon>Bacteria</taxon>
        <taxon>Pseudomonadati</taxon>
        <taxon>Pseudomonadota</taxon>
        <taxon>Alphaproteobacteria</taxon>
        <taxon>Hyphomicrobiales</taxon>
        <taxon>Phyllobacteriaceae</taxon>
        <taxon>Ollibium</taxon>
    </lineage>
</organism>
<evidence type="ECO:0000313" key="2">
    <source>
        <dbReference type="Proteomes" id="UP000306441"/>
    </source>
</evidence>
<dbReference type="Gene3D" id="3.90.79.10">
    <property type="entry name" value="Nucleoside Triphosphate Pyrophosphohydrolase"/>
    <property type="match status" value="1"/>
</dbReference>
<dbReference type="EMBL" id="SSNY01000001">
    <property type="protein sequence ID" value="THF59665.1"/>
    <property type="molecule type" value="Genomic_DNA"/>
</dbReference>
<dbReference type="InterPro" id="IPR015797">
    <property type="entry name" value="NUDIX_hydrolase-like_dom_sf"/>
</dbReference>
<keyword evidence="2" id="KW-1185">Reference proteome</keyword>
<dbReference type="Proteomes" id="UP000306441">
    <property type="component" value="Unassembled WGS sequence"/>
</dbReference>
<proteinExistence type="predicted"/>
<comment type="caution">
    <text evidence="1">The sequence shown here is derived from an EMBL/GenBank/DDBJ whole genome shotgun (WGS) entry which is preliminary data.</text>
</comment>
<protein>
    <recommendedName>
        <fullName evidence="3">NUDIX hydrolase</fullName>
    </recommendedName>
</protein>
<evidence type="ECO:0008006" key="3">
    <source>
        <dbReference type="Google" id="ProtNLM"/>
    </source>
</evidence>
<gene>
    <name evidence="1" type="ORF">E6C48_00955</name>
</gene>